<dbReference type="Pfam" id="PF04014">
    <property type="entry name" value="MazE_antitoxin"/>
    <property type="match status" value="1"/>
</dbReference>
<evidence type="ECO:0000313" key="2">
    <source>
        <dbReference type="EMBL" id="CBH74357.1"/>
    </source>
</evidence>
<comment type="caution">
    <text evidence="2">The sequence shown here is derived from an EMBL/GenBank/DDBJ whole genome shotgun (WGS) entry which is preliminary data.</text>
</comment>
<reference evidence="2" key="1">
    <citation type="submission" date="2009-10" db="EMBL/GenBank/DDBJ databases">
        <title>Diversity of trophic interactions inside an arsenic-rich microbial ecosystem.</title>
        <authorList>
            <person name="Bertin P.N."/>
            <person name="Heinrich-Salmeron A."/>
            <person name="Pelletier E."/>
            <person name="Goulhen-Chollet F."/>
            <person name="Arsene-Ploetze F."/>
            <person name="Gallien S."/>
            <person name="Calteau A."/>
            <person name="Vallenet D."/>
            <person name="Casiot C."/>
            <person name="Chane-Woon-Ming B."/>
            <person name="Giloteaux L."/>
            <person name="Barakat M."/>
            <person name="Bonnefoy V."/>
            <person name="Bruneel O."/>
            <person name="Chandler M."/>
            <person name="Cleiss J."/>
            <person name="Duran R."/>
            <person name="Elbaz-Poulichet F."/>
            <person name="Fonknechten N."/>
            <person name="Lauga B."/>
            <person name="Mornico D."/>
            <person name="Ortet P."/>
            <person name="Schaeffer C."/>
            <person name="Siguier P."/>
            <person name="Alexander Thil Smith A."/>
            <person name="Van Dorsselaer A."/>
            <person name="Weissenbach J."/>
            <person name="Medigue C."/>
            <person name="Le Paslier D."/>
        </authorList>
    </citation>
    <scope>NUCLEOTIDE SEQUENCE</scope>
</reference>
<dbReference type="SUPFAM" id="SSF89447">
    <property type="entry name" value="AbrB/MazE/MraZ-like"/>
    <property type="match status" value="1"/>
</dbReference>
<proteinExistence type="predicted"/>
<dbReference type="EMBL" id="CABL01000001">
    <property type="protein sequence ID" value="CBH74357.1"/>
    <property type="molecule type" value="Genomic_DNA"/>
</dbReference>
<dbReference type="InterPro" id="IPR007159">
    <property type="entry name" value="SpoVT-AbrB_dom"/>
</dbReference>
<dbReference type="AlphaFoldDB" id="E6PD22"/>
<dbReference type="InterPro" id="IPR039052">
    <property type="entry name" value="Antitox_PemI-like"/>
</dbReference>
<sequence>MKATIARWGNSLAVRLPKDALLQARLAEGDVVEISVRDGALALLPRREEPSLSELVAAIAPENLHGETFVGPHGAELW</sequence>
<dbReference type="GO" id="GO:0097351">
    <property type="term" value="F:toxin sequestering activity"/>
    <property type="evidence" value="ECO:0007669"/>
    <property type="project" value="InterPro"/>
</dbReference>
<accession>E6PD22</accession>
<name>E6PD22_9ZZZZ</name>
<feature type="domain" description="SpoVT-AbrB" evidence="1">
    <location>
        <begin position="6"/>
        <end position="51"/>
    </location>
</feature>
<dbReference type="GO" id="GO:0003677">
    <property type="term" value="F:DNA binding"/>
    <property type="evidence" value="ECO:0007669"/>
    <property type="project" value="InterPro"/>
</dbReference>
<gene>
    <name evidence="2" type="primary">chpR</name>
    <name evidence="2" type="ORF">CARN1_2244</name>
</gene>
<organism evidence="2">
    <name type="scientific">mine drainage metagenome</name>
    <dbReference type="NCBI Taxonomy" id="410659"/>
    <lineage>
        <taxon>unclassified sequences</taxon>
        <taxon>metagenomes</taxon>
        <taxon>ecological metagenomes</taxon>
    </lineage>
</organism>
<evidence type="ECO:0000259" key="1">
    <source>
        <dbReference type="SMART" id="SM00966"/>
    </source>
</evidence>
<dbReference type="SMART" id="SM00966">
    <property type="entry name" value="SpoVT_AbrB"/>
    <property type="match status" value="1"/>
</dbReference>
<dbReference type="InterPro" id="IPR037914">
    <property type="entry name" value="SpoVT-AbrB_sf"/>
</dbReference>
<dbReference type="Gene3D" id="2.10.260.10">
    <property type="match status" value="1"/>
</dbReference>
<dbReference type="PANTHER" id="PTHR40516">
    <property type="entry name" value="ANTITOXIN CHPS-RELATED"/>
    <property type="match status" value="1"/>
</dbReference>
<protein>
    <submittedName>
        <fullName evidence="2">Antitoxin of the ChpA-ChpR toxin-antitoxin system</fullName>
    </submittedName>
</protein>
<dbReference type="PANTHER" id="PTHR40516:SF1">
    <property type="entry name" value="ANTITOXIN CHPS-RELATED"/>
    <property type="match status" value="1"/>
</dbReference>